<accession>A0A0S4IQE6</accession>
<evidence type="ECO:0000256" key="8">
    <source>
        <dbReference type="ARBA" id="ARBA00023136"/>
    </source>
</evidence>
<evidence type="ECO:0000256" key="2">
    <source>
        <dbReference type="ARBA" id="ARBA00004434"/>
    </source>
</evidence>
<dbReference type="EMBL" id="CYKH01000251">
    <property type="protein sequence ID" value="CUF15996.1"/>
    <property type="molecule type" value="Genomic_DNA"/>
</dbReference>
<evidence type="ECO:0000256" key="7">
    <source>
        <dbReference type="ARBA" id="ARBA00023128"/>
    </source>
</evidence>
<comment type="similarity">
    <text evidence="3">Belongs to the MICOS complex subunit Mic10 family.</text>
</comment>
<dbReference type="Pfam" id="PF04418">
    <property type="entry name" value="DUF543"/>
    <property type="match status" value="1"/>
</dbReference>
<dbReference type="PANTHER" id="PTHR21304">
    <property type="entry name" value="MICOS COMPLEX SUBUNIT MIC10"/>
    <property type="match status" value="1"/>
</dbReference>
<evidence type="ECO:0000256" key="5">
    <source>
        <dbReference type="ARBA" id="ARBA00022792"/>
    </source>
</evidence>
<evidence type="ECO:0000313" key="10">
    <source>
        <dbReference type="Proteomes" id="UP000051952"/>
    </source>
</evidence>
<keyword evidence="5" id="KW-0999">Mitochondrion inner membrane</keyword>
<dbReference type="Proteomes" id="UP000051952">
    <property type="component" value="Unassembled WGS sequence"/>
</dbReference>
<evidence type="ECO:0000256" key="1">
    <source>
        <dbReference type="ARBA" id="ARBA00002689"/>
    </source>
</evidence>
<comment type="function">
    <text evidence="1">Component of the MICOS complex, a large protein complex of the mitochondrial inner membrane that plays crucial roles in the maintenance of crista junctions, inner membrane architecture, and formation of contact sites to the outer membrane.</text>
</comment>
<evidence type="ECO:0000313" key="9">
    <source>
        <dbReference type="EMBL" id="CUF15996.1"/>
    </source>
</evidence>
<keyword evidence="6" id="KW-1133">Transmembrane helix</keyword>
<dbReference type="AlphaFoldDB" id="A0A0S4IQE6"/>
<dbReference type="OrthoDB" id="263676at2759"/>
<organism evidence="9 10">
    <name type="scientific">Bodo saltans</name>
    <name type="common">Flagellated protozoan</name>
    <dbReference type="NCBI Taxonomy" id="75058"/>
    <lineage>
        <taxon>Eukaryota</taxon>
        <taxon>Discoba</taxon>
        <taxon>Euglenozoa</taxon>
        <taxon>Kinetoplastea</taxon>
        <taxon>Metakinetoplastina</taxon>
        <taxon>Eubodonida</taxon>
        <taxon>Bodonidae</taxon>
        <taxon>Bodo</taxon>
    </lineage>
</organism>
<dbReference type="OMA" id="VWTAEVV"/>
<dbReference type="PANTHER" id="PTHR21304:SF0">
    <property type="entry name" value="MICOS COMPLEX SUBUNIT MIC10"/>
    <property type="match status" value="1"/>
</dbReference>
<keyword evidence="7" id="KW-0496">Mitochondrion</keyword>
<evidence type="ECO:0008006" key="11">
    <source>
        <dbReference type="Google" id="ProtNLM"/>
    </source>
</evidence>
<name>A0A0S4IQE6_BODSA</name>
<dbReference type="VEuPathDB" id="TriTrypDB:BSAL_59735"/>
<evidence type="ECO:0000256" key="4">
    <source>
        <dbReference type="ARBA" id="ARBA00022692"/>
    </source>
</evidence>
<comment type="subcellular location">
    <subcellularLocation>
        <location evidence="2">Mitochondrion inner membrane</location>
        <topology evidence="2">Single-pass membrane protein</topology>
    </subcellularLocation>
</comment>
<dbReference type="InterPro" id="IPR007512">
    <property type="entry name" value="Mic10"/>
</dbReference>
<keyword evidence="8" id="KW-0472">Membrane</keyword>
<dbReference type="GO" id="GO:0061617">
    <property type="term" value="C:MICOS complex"/>
    <property type="evidence" value="ECO:0007669"/>
    <property type="project" value="InterPro"/>
</dbReference>
<gene>
    <name evidence="9" type="ORF">BSAL_59735</name>
</gene>
<evidence type="ECO:0000256" key="3">
    <source>
        <dbReference type="ARBA" id="ARBA00006792"/>
    </source>
</evidence>
<evidence type="ECO:0000256" key="6">
    <source>
        <dbReference type="ARBA" id="ARBA00022989"/>
    </source>
</evidence>
<sequence length="98" mass="10420">MSSSSVSIMGATELLPRDNMTESDKWRYIFDNSTKLASVGFLAGSAASFLVFKSVAVRMGCTALGAGFGLGKSYVDARYVLGHDVTADAEWAVKDRSA</sequence>
<keyword evidence="10" id="KW-1185">Reference proteome</keyword>
<proteinExistence type="inferred from homology"/>
<protein>
    <recommendedName>
        <fullName evidence="11">Transmembrane protein</fullName>
    </recommendedName>
</protein>
<keyword evidence="4" id="KW-0812">Transmembrane</keyword>
<reference evidence="10" key="1">
    <citation type="submission" date="2015-09" db="EMBL/GenBank/DDBJ databases">
        <authorList>
            <consortium name="Pathogen Informatics"/>
        </authorList>
    </citation>
    <scope>NUCLEOTIDE SEQUENCE [LARGE SCALE GENOMIC DNA]</scope>
    <source>
        <strain evidence="10">Lake Konstanz</strain>
    </source>
</reference>